<feature type="non-terminal residue" evidence="1">
    <location>
        <position position="1"/>
    </location>
</feature>
<accession>A0ABS6S3C4</accession>
<evidence type="ECO:0000313" key="1">
    <source>
        <dbReference type="EMBL" id="MBV6343349.1"/>
    </source>
</evidence>
<gene>
    <name evidence="1" type="ORF">HWQ67_17365</name>
</gene>
<keyword evidence="2" id="KW-1185">Reference proteome</keyword>
<sequence length="174" mass="19422">LTDAGTVCQGAMMVHYDTEGNSFVSEYTTLQTVADGTARWFLLGPMLIPDAIPNHIDWKQGYGELDFKFKLKRSSGTGTVTMGQYRLMTGNVVYIPTNLTAYHSFILDGSNVYVYNSLNEKEDGLATVYGDVIELEPGKYNHLNTVPMTIARAVNTTDTVTFNRTYIIPRWSTI</sequence>
<dbReference type="Proteomes" id="UP001196980">
    <property type="component" value="Unassembled WGS sequence"/>
</dbReference>
<proteinExistence type="predicted"/>
<evidence type="ECO:0008006" key="3">
    <source>
        <dbReference type="Google" id="ProtNLM"/>
    </source>
</evidence>
<protein>
    <recommendedName>
        <fullName evidence="3">Phage tail protein</fullName>
    </recommendedName>
</protein>
<reference evidence="1 2" key="1">
    <citation type="journal article" date="2020" name="J Geophys Res Biogeosci">
        <title>Magnetotaxis as an Adaptation to Enable Bacterial Shuttling of Microbial Sulfur and Sulfur Cycling Across Aquatic Oxic#Anoxic Interfaces.</title>
        <authorList>
            <person name="Li J."/>
            <person name="Liu P."/>
            <person name="Wang J."/>
            <person name="Roberts A.P."/>
            <person name="Pan Y."/>
        </authorList>
    </citation>
    <scope>NUCLEOTIDE SEQUENCE [LARGE SCALE GENOMIC DNA]</scope>
    <source>
        <strain evidence="1 2">MYR-1_YQ</strain>
    </source>
</reference>
<dbReference type="RefSeq" id="WP_218253962.1">
    <property type="nucleotide sequence ID" value="NZ_JABXWD010000546.1"/>
</dbReference>
<comment type="caution">
    <text evidence="1">The sequence shown here is derived from an EMBL/GenBank/DDBJ whole genome shotgun (WGS) entry which is preliminary data.</text>
</comment>
<name>A0ABS6S3C4_9BACT</name>
<dbReference type="EMBL" id="JABXWD010000546">
    <property type="protein sequence ID" value="MBV6343349.1"/>
    <property type="molecule type" value="Genomic_DNA"/>
</dbReference>
<evidence type="ECO:0000313" key="2">
    <source>
        <dbReference type="Proteomes" id="UP001196980"/>
    </source>
</evidence>
<organism evidence="1 2">
    <name type="scientific">Candidatus Magnetobacterium casense</name>
    <dbReference type="NCBI Taxonomy" id="1455061"/>
    <lineage>
        <taxon>Bacteria</taxon>
        <taxon>Pseudomonadati</taxon>
        <taxon>Nitrospirota</taxon>
        <taxon>Thermodesulfovibrionia</taxon>
        <taxon>Thermodesulfovibrionales</taxon>
        <taxon>Candidatus Magnetobacteriaceae</taxon>
        <taxon>Candidatus Magnetobacterium</taxon>
    </lineage>
</organism>